<dbReference type="AlphaFoldDB" id="C4LGM5"/>
<evidence type="ECO:0000313" key="1">
    <source>
        <dbReference type="EMBL" id="ACR16980.1"/>
    </source>
</evidence>
<keyword evidence="2" id="KW-1185">Reference proteome</keyword>
<sequence>MPTGQQPFPGYFDEDAARYAVNIVEFILDTIGKFV</sequence>
<dbReference type="EMBL" id="CP001620">
    <property type="protein sequence ID" value="ACR16980.1"/>
    <property type="molecule type" value="Genomic_DNA"/>
</dbReference>
<reference evidence="1 2" key="1">
    <citation type="journal article" date="2008" name="J. Biotechnol.">
        <title>Ultrafast pyrosequencing of Corynebacterium kroppenstedtii DSM44385 revealed insights into the physiology of a lipophilic corynebacterium that lacks mycolic acids.</title>
        <authorList>
            <person name="Tauch A."/>
            <person name="Schneider J."/>
            <person name="Szczepanowski R."/>
            <person name="Tilker A."/>
            <person name="Viehoever P."/>
            <person name="Gartemann K.-H."/>
            <person name="Arnold W."/>
            <person name="Blom J."/>
            <person name="Brinkrolf K."/>
            <person name="Brune I."/>
            <person name="Goetker S."/>
            <person name="Weisshaar B."/>
            <person name="Goesmann A."/>
            <person name="Droege M."/>
            <person name="Puehler A."/>
        </authorList>
    </citation>
    <scope>NUCLEOTIDE SEQUENCE [LARGE SCALE GENOMIC DNA]</scope>
    <source>
        <strain evidence="2">DSM 44385 / JCM 11950 / CIP 105744 / CCUG 35717</strain>
    </source>
</reference>
<proteinExistence type="predicted"/>
<protein>
    <submittedName>
        <fullName evidence="1">Uncharacterized protein</fullName>
    </submittedName>
</protein>
<dbReference type="STRING" id="645127.ckrop_0188"/>
<dbReference type="HOGENOM" id="CLU_219348_0_0_11"/>
<dbReference type="Proteomes" id="UP000001473">
    <property type="component" value="Chromosome"/>
</dbReference>
<organism evidence="1 2">
    <name type="scientific">Corynebacterium kroppenstedtii (strain DSM 44385 / JCM 11950 / CIP 105744 / CCUG 35717)</name>
    <dbReference type="NCBI Taxonomy" id="645127"/>
    <lineage>
        <taxon>Bacteria</taxon>
        <taxon>Bacillati</taxon>
        <taxon>Actinomycetota</taxon>
        <taxon>Actinomycetes</taxon>
        <taxon>Mycobacteriales</taxon>
        <taxon>Corynebacteriaceae</taxon>
        <taxon>Corynebacterium</taxon>
    </lineage>
</organism>
<name>C4LGM5_CORK4</name>
<evidence type="ECO:0000313" key="2">
    <source>
        <dbReference type="Proteomes" id="UP000001473"/>
    </source>
</evidence>
<accession>C4LGM5</accession>
<gene>
    <name evidence="1" type="ordered locus">ckrop_0188</name>
</gene>
<dbReference type="KEGG" id="ckp:ckrop_0188"/>